<reference evidence="7" key="1">
    <citation type="submission" date="2018-03" db="EMBL/GenBank/DDBJ databases">
        <authorList>
            <person name="Rodrigo-Torres L."/>
            <person name="Arahal R. D."/>
            <person name="Lucena T."/>
        </authorList>
    </citation>
    <scope>NUCLEOTIDE SEQUENCE [LARGE SCALE GENOMIC DNA]</scope>
    <source>
        <strain evidence="7">CECT 7615</strain>
    </source>
</reference>
<keyword evidence="2" id="KW-0442">Lipid degradation</keyword>
<evidence type="ECO:0000313" key="6">
    <source>
        <dbReference type="EMBL" id="SPJ30953.1"/>
    </source>
</evidence>
<keyword evidence="3" id="KW-0443">Lipid metabolism</keyword>
<evidence type="ECO:0000256" key="4">
    <source>
        <dbReference type="SAM" id="MobiDB-lite"/>
    </source>
</evidence>
<evidence type="ECO:0000256" key="1">
    <source>
        <dbReference type="ARBA" id="ARBA00022801"/>
    </source>
</evidence>
<evidence type="ECO:0000256" key="3">
    <source>
        <dbReference type="ARBA" id="ARBA00023098"/>
    </source>
</evidence>
<dbReference type="AlphaFoldDB" id="A0A2R8CES5"/>
<keyword evidence="7" id="KW-1185">Reference proteome</keyword>
<name>A0A2R8CES5_9RHOB</name>
<keyword evidence="5" id="KW-0732">Signal</keyword>
<sequence length="563" mass="60781">MTKSLPQSLHRRLMAGVAGLAFCAVGTVGAAAADGLNNAEAEPKYAVGVAANFVRDFSKPFDAWGRKYKSDEYRAWLDEVDASGTPRTTVTRIYYPTAKGQGVAKGRAATTVPSPLPAAAEGEQISVAGLFLGDQDFAEMAFSTYGPQPVVEGIYQAYENAPVAEGAFPLIVMVHGLGGSIHTWASAAEYLAAQGYIVVTVALTSESGASPVFHDPDSAWAKGKSLDEIIGAYQLRVANSYSTVFANFFKYLYQFEGPVSFENMPDPSDLTPTPEGALRSGQLMADLFNQRVEDVASVIAEMKFLNAPKTECEVGLVQAGSSEPLCGMFTEHVDVEHVGVMGHSLGSMTAQAAAAFLGDVDTAVGFNNGMPRLWEPYGGIPCNPEEGRPAGVQKPFLQVIGSDDFFVHNVFRGIHGNLYRAAGGDPADNYPLADEQPWPTKDNPQPVARSAFNRATAEKMLVMFRDQGHGHTTDDQEGAFTPGHPLQGMRLPSTPDAAPEPYQIMGWIKDGKNDVYLPHLMRNYYLTNWFDWTLKGDEQARAALVNHPFDQGVQHLLEEGVSN</sequence>
<dbReference type="InterPro" id="IPR029058">
    <property type="entry name" value="AB_hydrolase_fold"/>
</dbReference>
<dbReference type="Pfam" id="PF03403">
    <property type="entry name" value="PAF-AH_p_II"/>
    <property type="match status" value="1"/>
</dbReference>
<dbReference type="EMBL" id="ONZG01000014">
    <property type="protein sequence ID" value="SPJ30953.1"/>
    <property type="molecule type" value="Genomic_DNA"/>
</dbReference>
<accession>A0A2R8CES5</accession>
<gene>
    <name evidence="6" type="ORF">TRM7615_04490</name>
</gene>
<dbReference type="PANTHER" id="PTHR10272">
    <property type="entry name" value="PLATELET-ACTIVATING FACTOR ACETYLHYDROLASE"/>
    <property type="match status" value="1"/>
</dbReference>
<feature type="chain" id="PRO_5015314143" evidence="5">
    <location>
        <begin position="33"/>
        <end position="563"/>
    </location>
</feature>
<protein>
    <submittedName>
        <fullName evidence="6">Uncharacterized protein</fullName>
    </submittedName>
</protein>
<evidence type="ECO:0000256" key="2">
    <source>
        <dbReference type="ARBA" id="ARBA00022963"/>
    </source>
</evidence>
<dbReference type="SUPFAM" id="SSF53474">
    <property type="entry name" value="alpha/beta-Hydrolases"/>
    <property type="match status" value="1"/>
</dbReference>
<dbReference type="GO" id="GO:0003847">
    <property type="term" value="F:1-alkyl-2-acetylglycerophosphocholine esterase activity"/>
    <property type="evidence" value="ECO:0007669"/>
    <property type="project" value="TreeGrafter"/>
</dbReference>
<feature type="region of interest" description="Disordered" evidence="4">
    <location>
        <begin position="468"/>
        <end position="495"/>
    </location>
</feature>
<dbReference type="PANTHER" id="PTHR10272:SF0">
    <property type="entry name" value="PLATELET-ACTIVATING FACTOR ACETYLHYDROLASE"/>
    <property type="match status" value="1"/>
</dbReference>
<feature type="signal peptide" evidence="5">
    <location>
        <begin position="1"/>
        <end position="32"/>
    </location>
</feature>
<organism evidence="6 7">
    <name type="scientific">Falsiruegeria mediterranea M17</name>
    <dbReference type="NCBI Taxonomy" id="1200281"/>
    <lineage>
        <taxon>Bacteria</taxon>
        <taxon>Pseudomonadati</taxon>
        <taxon>Pseudomonadota</taxon>
        <taxon>Alphaproteobacteria</taxon>
        <taxon>Rhodobacterales</taxon>
        <taxon>Roseobacteraceae</taxon>
        <taxon>Falsiruegeria</taxon>
    </lineage>
</organism>
<evidence type="ECO:0000256" key="5">
    <source>
        <dbReference type="SAM" id="SignalP"/>
    </source>
</evidence>
<dbReference type="Proteomes" id="UP000244898">
    <property type="component" value="Unassembled WGS sequence"/>
</dbReference>
<proteinExistence type="predicted"/>
<evidence type="ECO:0000313" key="7">
    <source>
        <dbReference type="Proteomes" id="UP000244898"/>
    </source>
</evidence>
<keyword evidence="1" id="KW-0378">Hydrolase</keyword>
<dbReference type="GO" id="GO:0016042">
    <property type="term" value="P:lipid catabolic process"/>
    <property type="evidence" value="ECO:0007669"/>
    <property type="project" value="UniProtKB-KW"/>
</dbReference>
<dbReference type="Gene3D" id="3.40.50.1820">
    <property type="entry name" value="alpha/beta hydrolase"/>
    <property type="match status" value="1"/>
</dbReference>
<dbReference type="RefSeq" id="WP_165821498.1">
    <property type="nucleotide sequence ID" value="NZ_ONZG01000014.1"/>
</dbReference>